<dbReference type="RefSeq" id="WP_374919441.1">
    <property type="nucleotide sequence ID" value="NZ_JBHFGJ010000005.1"/>
</dbReference>
<evidence type="ECO:0000313" key="2">
    <source>
        <dbReference type="EMBL" id="MFB2653650.1"/>
    </source>
</evidence>
<name>A0ABV4VWU6_9GAMM</name>
<gene>
    <name evidence="2" type="ORF">ACE02L_12990</name>
</gene>
<dbReference type="InterPro" id="IPR025362">
    <property type="entry name" value="DUF4266"/>
</dbReference>
<dbReference type="PROSITE" id="PS51257">
    <property type="entry name" value="PROKAR_LIPOPROTEIN"/>
    <property type="match status" value="1"/>
</dbReference>
<accession>A0ABV4VWU6</accession>
<evidence type="ECO:0000259" key="1">
    <source>
        <dbReference type="Pfam" id="PF14086"/>
    </source>
</evidence>
<dbReference type="Pfam" id="PF14086">
    <property type="entry name" value="DUF4266"/>
    <property type="match status" value="1"/>
</dbReference>
<dbReference type="Proteomes" id="UP001576726">
    <property type="component" value="Unassembled WGS sequence"/>
</dbReference>
<reference evidence="2 3" key="1">
    <citation type="submission" date="2024-09" db="EMBL/GenBank/DDBJ databases">
        <authorList>
            <person name="Zhang Y."/>
        </authorList>
    </citation>
    <scope>NUCLEOTIDE SEQUENCE [LARGE SCALE GENOMIC DNA]</scope>
    <source>
        <strain evidence="2 3">SH314</strain>
    </source>
</reference>
<protein>
    <submittedName>
        <fullName evidence="2">DUF4266 domain-containing protein</fullName>
    </submittedName>
</protein>
<feature type="domain" description="DUF4266" evidence="1">
    <location>
        <begin position="24"/>
        <end position="73"/>
    </location>
</feature>
<proteinExistence type="predicted"/>
<keyword evidence="3" id="KW-1185">Reference proteome</keyword>
<sequence length="73" mass="7600">MRNIALVTMSLVMLGVSGCSSLGVQSWEKGQLARADMALDSEKLDQALDDHIYFSKEGSSGGRAFAGGGCGCN</sequence>
<comment type="caution">
    <text evidence="2">The sequence shown here is derived from an EMBL/GenBank/DDBJ whole genome shotgun (WGS) entry which is preliminary data.</text>
</comment>
<evidence type="ECO:0000313" key="3">
    <source>
        <dbReference type="Proteomes" id="UP001576726"/>
    </source>
</evidence>
<organism evidence="2 3">
    <name type="scientific">Shewanella seohaensis</name>
    <dbReference type="NCBI Taxonomy" id="755175"/>
    <lineage>
        <taxon>Bacteria</taxon>
        <taxon>Pseudomonadati</taxon>
        <taxon>Pseudomonadota</taxon>
        <taxon>Gammaproteobacteria</taxon>
        <taxon>Alteromonadales</taxon>
        <taxon>Shewanellaceae</taxon>
        <taxon>Shewanella</taxon>
    </lineage>
</organism>
<dbReference type="EMBL" id="JBHFGJ010000005">
    <property type="protein sequence ID" value="MFB2653650.1"/>
    <property type="molecule type" value="Genomic_DNA"/>
</dbReference>